<organism evidence="1 2">
    <name type="scientific">Chlamydia suis</name>
    <dbReference type="NCBI Taxonomy" id="83559"/>
    <lineage>
        <taxon>Bacteria</taxon>
        <taxon>Pseudomonadati</taxon>
        <taxon>Chlamydiota</taxon>
        <taxon>Chlamydiia</taxon>
        <taxon>Chlamydiales</taxon>
        <taxon>Chlamydiaceae</taxon>
        <taxon>Chlamydia/Chlamydophila group</taxon>
        <taxon>Chlamydia</taxon>
    </lineage>
</organism>
<accession>A0ABX6ISL5</accession>
<dbReference type="EMBL" id="CP035278">
    <property type="protein sequence ID" value="QHP82936.1"/>
    <property type="molecule type" value="Genomic_DNA"/>
</dbReference>
<evidence type="ECO:0000313" key="1">
    <source>
        <dbReference type="EMBL" id="QHP82936.1"/>
    </source>
</evidence>
<reference evidence="1" key="1">
    <citation type="submission" date="2019-01" db="EMBL/GenBank/DDBJ databases">
        <title>Whole genome sequencing and annotation enables comparative genome analysis that reveals unique features of the Chlamydia suis R19 Genome.</title>
        <authorList>
            <person name="Dimond Z.E."/>
        </authorList>
    </citation>
    <scope>NUCLEOTIDE SEQUENCE [LARGE SCALE GENOMIC DNA]</scope>
    <source>
        <strain evidence="1">R19</strain>
    </source>
</reference>
<gene>
    <name evidence="1" type="primary">hypothetical protein</name>
    <name evidence="1" type="ORF">Chls_061</name>
</gene>
<dbReference type="Proteomes" id="UP000512184">
    <property type="component" value="Chromosome"/>
</dbReference>
<keyword evidence="2" id="KW-1185">Reference proteome</keyword>
<evidence type="ECO:0000313" key="2">
    <source>
        <dbReference type="Proteomes" id="UP000512184"/>
    </source>
</evidence>
<sequence length="54" mass="6199">MKKVFCGKALFFRFFVCLGCRKIPFFLRSVANKFFLKDCLTVLSLGLGKDSLFP</sequence>
<name>A0ABX6ISL5_9CHLA</name>
<protein>
    <submittedName>
        <fullName evidence="1">Uncharacterized protein</fullName>
    </submittedName>
</protein>
<proteinExistence type="predicted"/>